<dbReference type="GO" id="GO:0015344">
    <property type="term" value="F:siderophore uptake transmembrane transporter activity"/>
    <property type="evidence" value="ECO:0007669"/>
    <property type="project" value="TreeGrafter"/>
</dbReference>
<dbReference type="InterPro" id="IPR011662">
    <property type="entry name" value="Secretin/TonB_short_N"/>
</dbReference>
<evidence type="ECO:0000256" key="12">
    <source>
        <dbReference type="ARBA" id="ARBA00023170"/>
    </source>
</evidence>
<keyword evidence="5" id="KW-0410">Iron transport</keyword>
<feature type="domain" description="Secretin/TonB short N-terminal" evidence="16">
    <location>
        <begin position="64"/>
        <end position="115"/>
    </location>
</feature>
<keyword evidence="13 14" id="KW-0998">Cell outer membrane</keyword>
<evidence type="ECO:0000256" key="7">
    <source>
        <dbReference type="ARBA" id="ARBA00022729"/>
    </source>
</evidence>
<dbReference type="InterPro" id="IPR036942">
    <property type="entry name" value="Beta-barrel_TonB_sf"/>
</dbReference>
<dbReference type="GO" id="GO:0009279">
    <property type="term" value="C:cell outer membrane"/>
    <property type="evidence" value="ECO:0007669"/>
    <property type="project" value="UniProtKB-SubCell"/>
</dbReference>
<dbReference type="Gene3D" id="2.170.130.10">
    <property type="entry name" value="TonB-dependent receptor, plug domain"/>
    <property type="match status" value="1"/>
</dbReference>
<evidence type="ECO:0000256" key="6">
    <source>
        <dbReference type="ARBA" id="ARBA00022692"/>
    </source>
</evidence>
<dbReference type="InterPro" id="IPR039426">
    <property type="entry name" value="TonB-dep_rcpt-like"/>
</dbReference>
<keyword evidence="10 15" id="KW-0798">TonB box</keyword>
<dbReference type="InterPro" id="IPR000531">
    <property type="entry name" value="Beta-barrel_TonB"/>
</dbReference>
<dbReference type="Gene3D" id="3.55.50.30">
    <property type="match status" value="1"/>
</dbReference>
<keyword evidence="8" id="KW-0408">Iron</keyword>
<dbReference type="SUPFAM" id="SSF56935">
    <property type="entry name" value="Porins"/>
    <property type="match status" value="1"/>
</dbReference>
<comment type="caution">
    <text evidence="17">The sequence shown here is derived from an EMBL/GenBank/DDBJ whole genome shotgun (WGS) entry which is preliminary data.</text>
</comment>
<keyword evidence="9" id="KW-0406">Ion transport</keyword>
<evidence type="ECO:0000256" key="8">
    <source>
        <dbReference type="ARBA" id="ARBA00023004"/>
    </source>
</evidence>
<dbReference type="InterPro" id="IPR012910">
    <property type="entry name" value="Plug_dom"/>
</dbReference>
<keyword evidence="11 14" id="KW-0472">Membrane</keyword>
<sequence length="793" mass="86447">MNMLRKIGSRMVGVGLGWTLLTSTSLVAVVSAAQAQEAARVHNFSIPSQNIAAALVRYSSLTGINIVYDGSLPAGTRSNTVSGRLSDQQALGQLFSGSGLTYRFGANDTVTIIAPATTSGGVAADGTTMLGTITVEGENGRSYAAADSSVGTRTDTPLRDVPQSIQVVKRSVITDQQATTLTQALQNVSNVQQSNTGANRAETFITRGFSSNNYAIDGSVLNATGSRPEVNPDLAGVERVEVLKGPASVLYGRGEPGGLINIVTRRPTTTPTAEVTTQFGSFGFRRAEATASGPLNDDASLTGRITGAAQREEGFVENRPDSERQYIGGVLEWNPDEDTKVSLSIDHTRQEQPYDRGLVVGPDNKIIDVPYDSYFGEDWSMVNSRKTRISLSAEHQTTDWLKLRSTVRYDDAYTTDTGIDLRGLQSDGRTLNRRYTDRIEDMHNLDLQFEGIMTFDTGSIGHTVLAGVQHTRSHMDFWSARANIAPIDIYNPVYGAPMTPTTLENVYSQDILASSVYLQDQIEFSDQWKGLVGFRYDHFDHTVEHRVGDEEPPFEGGALTWRAGLVYQPTDRLSFYTSYATSFMPQSALGTDRQVLDPEKGWQVEAGVKADLTDRLSATFSVFHITKDNVAVSIEDTDFSRLVGQQRSRGAEIDITGEIADGWQVIASLGYVDAEVTKDDNPAYVGNRLIGTPYWSGSLWTTYEFQTGKLEGLKLGAGITAVGERAGDLEEPFYIDGYYRVDAAISYKISDNLNFSLVGRNLTDEKYIESTASRTENHPGAPINFMAALKASF</sequence>
<dbReference type="Pfam" id="PF07660">
    <property type="entry name" value="STN"/>
    <property type="match status" value="1"/>
</dbReference>
<evidence type="ECO:0000256" key="2">
    <source>
        <dbReference type="ARBA" id="ARBA00009810"/>
    </source>
</evidence>
<comment type="subcellular location">
    <subcellularLocation>
        <location evidence="1 14">Cell outer membrane</location>
        <topology evidence="1 14">Multi-pass membrane protein</topology>
    </subcellularLocation>
</comment>
<dbReference type="Proteomes" id="UP000435138">
    <property type="component" value="Unassembled WGS sequence"/>
</dbReference>
<keyword evidence="6 14" id="KW-0812">Transmembrane</keyword>
<dbReference type="EMBL" id="WIXI01000022">
    <property type="protein sequence ID" value="MQY45058.1"/>
    <property type="molecule type" value="Genomic_DNA"/>
</dbReference>
<evidence type="ECO:0000256" key="1">
    <source>
        <dbReference type="ARBA" id="ARBA00004571"/>
    </source>
</evidence>
<evidence type="ECO:0000256" key="3">
    <source>
        <dbReference type="ARBA" id="ARBA00022448"/>
    </source>
</evidence>
<dbReference type="FunFam" id="2.170.130.10:FF:000001">
    <property type="entry name" value="Catecholate siderophore TonB-dependent receptor"/>
    <property type="match status" value="1"/>
</dbReference>
<dbReference type="NCBIfam" id="TIGR01783">
    <property type="entry name" value="TonB-siderophor"/>
    <property type="match status" value="1"/>
</dbReference>
<dbReference type="SMART" id="SM00965">
    <property type="entry name" value="STN"/>
    <property type="match status" value="1"/>
</dbReference>
<protein>
    <submittedName>
        <fullName evidence="17">TonB-dependent siderophore receptor</fullName>
    </submittedName>
</protein>
<evidence type="ECO:0000256" key="14">
    <source>
        <dbReference type="PROSITE-ProRule" id="PRU01360"/>
    </source>
</evidence>
<evidence type="ECO:0000256" key="4">
    <source>
        <dbReference type="ARBA" id="ARBA00022452"/>
    </source>
</evidence>
<dbReference type="GO" id="GO:0015891">
    <property type="term" value="P:siderophore transport"/>
    <property type="evidence" value="ECO:0007669"/>
    <property type="project" value="InterPro"/>
</dbReference>
<dbReference type="PROSITE" id="PS52016">
    <property type="entry name" value="TONB_DEPENDENT_REC_3"/>
    <property type="match status" value="1"/>
</dbReference>
<comment type="similarity">
    <text evidence="2 14 15">Belongs to the TonB-dependent receptor family.</text>
</comment>
<reference evidence="17 18" key="1">
    <citation type="submission" date="2019-11" db="EMBL/GenBank/DDBJ databases">
        <title>Genome analysis of Rhizobacterium cereale a novel genus and species isolated from maize roots in North Spain.</title>
        <authorList>
            <person name="Menendez E."/>
            <person name="Flores-Felix J.D."/>
            <person name="Ramirez-Bahena M.-H."/>
            <person name="Igual J.M."/>
            <person name="Garcia-Fraile P."/>
            <person name="Peix A."/>
            <person name="Velazquez E."/>
        </authorList>
    </citation>
    <scope>NUCLEOTIDE SEQUENCE [LARGE SCALE GENOMIC DNA]</scope>
    <source>
        <strain evidence="17 18">RZME27</strain>
    </source>
</reference>
<evidence type="ECO:0000259" key="16">
    <source>
        <dbReference type="SMART" id="SM00965"/>
    </source>
</evidence>
<dbReference type="Pfam" id="PF07715">
    <property type="entry name" value="Plug"/>
    <property type="match status" value="1"/>
</dbReference>
<dbReference type="PANTHER" id="PTHR32552">
    <property type="entry name" value="FERRICHROME IRON RECEPTOR-RELATED"/>
    <property type="match status" value="1"/>
</dbReference>
<keyword evidence="7" id="KW-0732">Signal</keyword>
<dbReference type="InterPro" id="IPR037066">
    <property type="entry name" value="Plug_dom_sf"/>
</dbReference>
<keyword evidence="18" id="KW-1185">Reference proteome</keyword>
<dbReference type="AlphaFoldDB" id="A0A6A8A5E3"/>
<dbReference type="PANTHER" id="PTHR32552:SF68">
    <property type="entry name" value="FERRICHROME OUTER MEMBRANE TRANSPORTER_PHAGE RECEPTOR"/>
    <property type="match status" value="1"/>
</dbReference>
<proteinExistence type="inferred from homology"/>
<keyword evidence="3 14" id="KW-0813">Transport</keyword>
<dbReference type="Gene3D" id="2.40.170.20">
    <property type="entry name" value="TonB-dependent receptor, beta-barrel domain"/>
    <property type="match status" value="1"/>
</dbReference>
<dbReference type="FunFam" id="2.40.170.20:FF:000005">
    <property type="entry name" value="TonB-dependent siderophore receptor"/>
    <property type="match status" value="1"/>
</dbReference>
<keyword evidence="12 17" id="KW-0675">Receptor</keyword>
<organism evidence="17 18">
    <name type="scientific">Endobacterium cereale</name>
    <dbReference type="NCBI Taxonomy" id="2663029"/>
    <lineage>
        <taxon>Bacteria</taxon>
        <taxon>Pseudomonadati</taxon>
        <taxon>Pseudomonadota</taxon>
        <taxon>Alphaproteobacteria</taxon>
        <taxon>Hyphomicrobiales</taxon>
        <taxon>Rhizobiaceae</taxon>
        <taxon>Endobacterium</taxon>
    </lineage>
</organism>
<gene>
    <name evidence="17" type="ORF">GAO09_03110</name>
</gene>
<keyword evidence="4 14" id="KW-1134">Transmembrane beta strand</keyword>
<dbReference type="Pfam" id="PF00593">
    <property type="entry name" value="TonB_dep_Rec_b-barrel"/>
    <property type="match status" value="1"/>
</dbReference>
<accession>A0A6A8A5E3</accession>
<evidence type="ECO:0000256" key="10">
    <source>
        <dbReference type="ARBA" id="ARBA00023077"/>
    </source>
</evidence>
<dbReference type="InterPro" id="IPR010105">
    <property type="entry name" value="TonB_sidphr_rcpt"/>
</dbReference>
<dbReference type="CDD" id="cd01347">
    <property type="entry name" value="ligand_gated_channel"/>
    <property type="match status" value="1"/>
</dbReference>
<evidence type="ECO:0000256" key="5">
    <source>
        <dbReference type="ARBA" id="ARBA00022496"/>
    </source>
</evidence>
<name>A0A6A8A5E3_9HYPH</name>
<evidence type="ECO:0000256" key="13">
    <source>
        <dbReference type="ARBA" id="ARBA00023237"/>
    </source>
</evidence>
<evidence type="ECO:0000256" key="9">
    <source>
        <dbReference type="ARBA" id="ARBA00023065"/>
    </source>
</evidence>
<evidence type="ECO:0000313" key="18">
    <source>
        <dbReference type="Proteomes" id="UP000435138"/>
    </source>
</evidence>
<evidence type="ECO:0000256" key="15">
    <source>
        <dbReference type="RuleBase" id="RU003357"/>
    </source>
</evidence>
<evidence type="ECO:0000313" key="17">
    <source>
        <dbReference type="EMBL" id="MQY45058.1"/>
    </source>
</evidence>
<evidence type="ECO:0000256" key="11">
    <source>
        <dbReference type="ARBA" id="ARBA00023136"/>
    </source>
</evidence>
<dbReference type="GO" id="GO:0038023">
    <property type="term" value="F:signaling receptor activity"/>
    <property type="evidence" value="ECO:0007669"/>
    <property type="project" value="InterPro"/>
</dbReference>